<dbReference type="PANTHER" id="PTHR42208:SF1">
    <property type="entry name" value="HEAVY METAL TRANSPORTER"/>
    <property type="match status" value="1"/>
</dbReference>
<keyword evidence="4" id="KW-1185">Reference proteome</keyword>
<name>A0A3P3VP26_9GAMM</name>
<feature type="transmembrane region" description="Helical" evidence="1">
    <location>
        <begin position="135"/>
        <end position="157"/>
    </location>
</feature>
<reference evidence="3 4" key="1">
    <citation type="submission" date="2018-08" db="EMBL/GenBank/DDBJ databases">
        <authorList>
            <person name="Khan S.A."/>
        </authorList>
    </citation>
    <scope>NUCLEOTIDE SEQUENCE [LARGE SCALE GENOMIC DNA]</scope>
    <source>
        <strain evidence="3 4">GTF-13</strain>
    </source>
</reference>
<gene>
    <name evidence="3" type="ORF">D0544_04945</name>
</gene>
<evidence type="ECO:0000313" key="3">
    <source>
        <dbReference type="EMBL" id="RRJ84455.1"/>
    </source>
</evidence>
<accession>A0A3P3VP26</accession>
<dbReference type="AlphaFoldDB" id="A0A3P3VP26"/>
<dbReference type="EMBL" id="QWEZ01000001">
    <property type="protein sequence ID" value="RRJ84455.1"/>
    <property type="molecule type" value="Genomic_DNA"/>
</dbReference>
<dbReference type="PANTHER" id="PTHR42208">
    <property type="entry name" value="HEAVY METAL TRANSPORTER-RELATED"/>
    <property type="match status" value="1"/>
</dbReference>
<feature type="transmembrane region" description="Helical" evidence="1">
    <location>
        <begin position="199"/>
        <end position="216"/>
    </location>
</feature>
<keyword evidence="1" id="KW-1133">Transmembrane helix</keyword>
<evidence type="ECO:0000259" key="2">
    <source>
        <dbReference type="Pfam" id="PF13386"/>
    </source>
</evidence>
<keyword evidence="1" id="KW-0812">Transmembrane</keyword>
<dbReference type="Proteomes" id="UP000280792">
    <property type="component" value="Unassembled WGS sequence"/>
</dbReference>
<organism evidence="3 4">
    <name type="scientific">Aestuariirhabdus litorea</name>
    <dbReference type="NCBI Taxonomy" id="2528527"/>
    <lineage>
        <taxon>Bacteria</taxon>
        <taxon>Pseudomonadati</taxon>
        <taxon>Pseudomonadota</taxon>
        <taxon>Gammaproteobacteria</taxon>
        <taxon>Oceanospirillales</taxon>
        <taxon>Aestuariirhabdaceae</taxon>
        <taxon>Aestuariirhabdus</taxon>
    </lineage>
</organism>
<protein>
    <submittedName>
        <fullName evidence="3">Sulfite exporter TauE/SafE family protein</fullName>
    </submittedName>
</protein>
<feature type="domain" description="Urease accessory protein UreH-like transmembrane" evidence="2">
    <location>
        <begin position="9"/>
        <end position="214"/>
    </location>
</feature>
<dbReference type="RefSeq" id="WP_125014884.1">
    <property type="nucleotide sequence ID" value="NZ_QWEZ01000001.1"/>
</dbReference>
<feature type="transmembrane region" description="Helical" evidence="1">
    <location>
        <begin position="52"/>
        <end position="72"/>
    </location>
</feature>
<reference evidence="3 4" key="2">
    <citation type="submission" date="2018-12" db="EMBL/GenBank/DDBJ databases">
        <title>Simiduia agarivorans gen. nov., sp. nov., a marine, agarolytic bacterium isolated from shallow coastal water from Keelung, Taiwan.</title>
        <authorList>
            <person name="Shieh W.Y."/>
        </authorList>
    </citation>
    <scope>NUCLEOTIDE SEQUENCE [LARGE SCALE GENOMIC DNA]</scope>
    <source>
        <strain evidence="3 4">GTF-13</strain>
    </source>
</reference>
<comment type="caution">
    <text evidence="3">The sequence shown here is derived from an EMBL/GenBank/DDBJ whole genome shotgun (WGS) entry which is preliminary data.</text>
</comment>
<keyword evidence="1" id="KW-0472">Membrane</keyword>
<proteinExistence type="predicted"/>
<dbReference type="InterPro" id="IPR039447">
    <property type="entry name" value="UreH-like_TM_dom"/>
</dbReference>
<sequence length="235" mass="24790">MTDLYLLLTAFTLGLFGGAHCVGMCGGIMAALSSGMAPGKGRLLPLLLSYNLGRILSYSLAGALMGSLGWALQQQGSLVVTGMRTLAGVMLIAMGLYLANWWRGLVMVERAGALLWKPLQPYASRLLPVQSAGPALLLGLLWGWLPCGLVYSTLIWAATQGSALDAAQLMLAFGSGTLPLMLGAGILSSRLGDVMRNRTTRGLAGMLVILFGLWTLPGGHQQWLMQLFQPLAAGT</sequence>
<feature type="transmembrane region" description="Helical" evidence="1">
    <location>
        <begin position="6"/>
        <end position="32"/>
    </location>
</feature>
<evidence type="ECO:0000313" key="4">
    <source>
        <dbReference type="Proteomes" id="UP000280792"/>
    </source>
</evidence>
<dbReference type="Pfam" id="PF13386">
    <property type="entry name" value="DsbD_2"/>
    <property type="match status" value="1"/>
</dbReference>
<feature type="transmembrane region" description="Helical" evidence="1">
    <location>
        <begin position="78"/>
        <end position="99"/>
    </location>
</feature>
<feature type="transmembrane region" description="Helical" evidence="1">
    <location>
        <begin position="169"/>
        <end position="187"/>
    </location>
</feature>
<evidence type="ECO:0000256" key="1">
    <source>
        <dbReference type="SAM" id="Phobius"/>
    </source>
</evidence>